<dbReference type="InterPro" id="IPR027796">
    <property type="entry name" value="OTT_1508_deam-like"/>
</dbReference>
<accession>A0A015J849</accession>
<dbReference type="AlphaFoldDB" id="A0A015J849"/>
<protein>
    <submittedName>
        <fullName evidence="1">Uncharacterized protein</fullName>
    </submittedName>
</protein>
<dbReference type="Pfam" id="PF14441">
    <property type="entry name" value="OTT_1508_deam"/>
    <property type="match status" value="1"/>
</dbReference>
<proteinExistence type="predicted"/>
<gene>
    <name evidence="1" type="ORF">RirG_156130</name>
</gene>
<sequence length="432" mass="50703">MKNLKKTNKKGQAIRKDKQQMEENVFYSKTCVTRSIKFAAKQPSKEDLQLLDSEKFSYFLATILARDREVVAVNMTITPIKCKVYIAKNGPWSQKDKDFIKKIEKTLIKISKDAPISNQIYERDDIKELYLATMKHCSHKLGHRLNKLRTDITNGMSEMYIKSFLEYAQNEGISIDDIFDDKKRPSMSSFCNEYYQVTKNDPNAPKVFLRHIKKVGSYISHLTEIIDCACKGKYKDLFSSIETNLLDFCEEMQPISSWKTIVMKYISDEKYEDFKNTCLEIREIKSRLEDIYGGINKQLESNNFNHTYLHAELNVLTKLMDIDKGSQGRKFIAVSKKCCYLCRLYIKFIQSKGHKFVIFGSHNKLYHKWQLPIPFRKDFIPHASFYLDEIIENEINHLTSLRATSDSDPESENRDYKKIRFVRKMELSEEDL</sequence>
<dbReference type="Proteomes" id="UP000022910">
    <property type="component" value="Unassembled WGS sequence"/>
</dbReference>
<keyword evidence="2" id="KW-1185">Reference proteome</keyword>
<evidence type="ECO:0000313" key="1">
    <source>
        <dbReference type="EMBL" id="EXX63035.1"/>
    </source>
</evidence>
<organism evidence="1 2">
    <name type="scientific">Rhizophagus irregularis (strain DAOM 197198w)</name>
    <name type="common">Glomus intraradices</name>
    <dbReference type="NCBI Taxonomy" id="1432141"/>
    <lineage>
        <taxon>Eukaryota</taxon>
        <taxon>Fungi</taxon>
        <taxon>Fungi incertae sedis</taxon>
        <taxon>Mucoromycota</taxon>
        <taxon>Glomeromycotina</taxon>
        <taxon>Glomeromycetes</taxon>
        <taxon>Glomerales</taxon>
        <taxon>Glomeraceae</taxon>
        <taxon>Rhizophagus</taxon>
    </lineage>
</organism>
<reference evidence="1 2" key="1">
    <citation type="submission" date="2014-02" db="EMBL/GenBank/DDBJ databases">
        <title>Single nucleus genome sequencing reveals high similarity among nuclei of an endomycorrhizal fungus.</title>
        <authorList>
            <person name="Lin K."/>
            <person name="Geurts R."/>
            <person name="Zhang Z."/>
            <person name="Limpens E."/>
            <person name="Saunders D.G."/>
            <person name="Mu D."/>
            <person name="Pang E."/>
            <person name="Cao H."/>
            <person name="Cha H."/>
            <person name="Lin T."/>
            <person name="Zhou Q."/>
            <person name="Shang Y."/>
            <person name="Li Y."/>
            <person name="Ivanov S."/>
            <person name="Sharma T."/>
            <person name="Velzen R.V."/>
            <person name="Ruijter N.D."/>
            <person name="Aanen D.K."/>
            <person name="Win J."/>
            <person name="Kamoun S."/>
            <person name="Bisseling T."/>
            <person name="Huang S."/>
        </authorList>
    </citation>
    <scope>NUCLEOTIDE SEQUENCE [LARGE SCALE GENOMIC DNA]</scope>
    <source>
        <strain evidence="2">DAOM197198w</strain>
    </source>
</reference>
<dbReference type="HOGENOM" id="CLU_051724_0_0_1"/>
<evidence type="ECO:0000313" key="2">
    <source>
        <dbReference type="Proteomes" id="UP000022910"/>
    </source>
</evidence>
<comment type="caution">
    <text evidence="1">The sequence shown here is derived from an EMBL/GenBank/DDBJ whole genome shotgun (WGS) entry which is preliminary data.</text>
</comment>
<dbReference type="OrthoDB" id="2419611at2759"/>
<dbReference type="EMBL" id="JEMT01024182">
    <property type="protein sequence ID" value="EXX63035.1"/>
    <property type="molecule type" value="Genomic_DNA"/>
</dbReference>
<name>A0A015J849_RHIIW</name>